<accession>A0A2S8S2R5</accession>
<dbReference type="Proteomes" id="UP000238338">
    <property type="component" value="Unassembled WGS sequence"/>
</dbReference>
<proteinExistence type="predicted"/>
<dbReference type="PANTHER" id="PTHR36930:SF1">
    <property type="entry name" value="MOSC DOMAIN-CONTAINING PROTEIN"/>
    <property type="match status" value="1"/>
</dbReference>
<evidence type="ECO:0000259" key="1">
    <source>
        <dbReference type="PROSITE" id="PS51340"/>
    </source>
</evidence>
<dbReference type="Gene3D" id="2.40.33.20">
    <property type="entry name" value="PK beta-barrel domain-like"/>
    <property type="match status" value="1"/>
</dbReference>
<gene>
    <name evidence="2" type="ORF">LX70_03601</name>
</gene>
<dbReference type="AlphaFoldDB" id="A0A2S8S2R5"/>
<dbReference type="OrthoDB" id="9808413at2"/>
<organism evidence="2 3">
    <name type="scientific">Albidovulum denitrificans</name>
    <dbReference type="NCBI Taxonomy" id="404881"/>
    <lineage>
        <taxon>Bacteria</taxon>
        <taxon>Pseudomonadati</taxon>
        <taxon>Pseudomonadota</taxon>
        <taxon>Alphaproteobacteria</taxon>
        <taxon>Rhodobacterales</taxon>
        <taxon>Paracoccaceae</taxon>
        <taxon>Albidovulum</taxon>
    </lineage>
</organism>
<sequence length="194" mass="20711">MPALEPTDHYATVIWLGRVADRAAKLSSDPARALDLTFAGVTGEAHSGLTRPSCSRVLSQYPRDTEIRNTRQLSIVSAEELAAIAAEMGLDRLSPDLVGASVVVEGIADFTHVPPSSRLQSDSGVTVTVDMENRSCNLPGREIESVHAGFGAAFKRAAAGRRGVTAWVEREGRLSVGDRLRLHVPSQRGWAGAV</sequence>
<dbReference type="GO" id="GO:0003824">
    <property type="term" value="F:catalytic activity"/>
    <property type="evidence" value="ECO:0007669"/>
    <property type="project" value="InterPro"/>
</dbReference>
<dbReference type="InterPro" id="IPR005302">
    <property type="entry name" value="MoCF_Sase_C"/>
</dbReference>
<dbReference type="PROSITE" id="PS51340">
    <property type="entry name" value="MOSC"/>
    <property type="match status" value="1"/>
</dbReference>
<feature type="domain" description="MOSC" evidence="1">
    <location>
        <begin position="26"/>
        <end position="183"/>
    </location>
</feature>
<dbReference type="InterPro" id="IPR052716">
    <property type="entry name" value="MOSC_domain"/>
</dbReference>
<reference evidence="2 3" key="1">
    <citation type="submission" date="2018-02" db="EMBL/GenBank/DDBJ databases">
        <title>Genomic Encyclopedia of Archaeal and Bacterial Type Strains, Phase II (KMG-II): from individual species to whole genera.</title>
        <authorList>
            <person name="Goeker M."/>
        </authorList>
    </citation>
    <scope>NUCLEOTIDE SEQUENCE [LARGE SCALE GENOMIC DNA]</scope>
    <source>
        <strain evidence="2 3">DSM 18921</strain>
    </source>
</reference>
<dbReference type="PANTHER" id="PTHR36930">
    <property type="entry name" value="METAL-SULFUR CLUSTER BIOSYNTHESIS PROTEINS YUAD-RELATED"/>
    <property type="match status" value="1"/>
</dbReference>
<dbReference type="SUPFAM" id="SSF50800">
    <property type="entry name" value="PK beta-barrel domain-like"/>
    <property type="match status" value="1"/>
</dbReference>
<comment type="caution">
    <text evidence="2">The sequence shown here is derived from an EMBL/GenBank/DDBJ whole genome shotgun (WGS) entry which is preliminary data.</text>
</comment>
<evidence type="ECO:0000313" key="2">
    <source>
        <dbReference type="EMBL" id="PQV55083.1"/>
    </source>
</evidence>
<name>A0A2S8S2R5_9RHOB</name>
<dbReference type="Pfam" id="PF03473">
    <property type="entry name" value="MOSC"/>
    <property type="match status" value="1"/>
</dbReference>
<keyword evidence="3" id="KW-1185">Reference proteome</keyword>
<dbReference type="GO" id="GO:0030170">
    <property type="term" value="F:pyridoxal phosphate binding"/>
    <property type="evidence" value="ECO:0007669"/>
    <property type="project" value="InterPro"/>
</dbReference>
<dbReference type="GO" id="GO:0030151">
    <property type="term" value="F:molybdenum ion binding"/>
    <property type="evidence" value="ECO:0007669"/>
    <property type="project" value="InterPro"/>
</dbReference>
<dbReference type="InterPro" id="IPR011037">
    <property type="entry name" value="Pyrv_Knase-like_insert_dom_sf"/>
</dbReference>
<dbReference type="EMBL" id="PVEP01000011">
    <property type="protein sequence ID" value="PQV55083.1"/>
    <property type="molecule type" value="Genomic_DNA"/>
</dbReference>
<dbReference type="RefSeq" id="WP_105516156.1">
    <property type="nucleotide sequence ID" value="NZ_PVEP01000011.1"/>
</dbReference>
<protein>
    <submittedName>
        <fullName evidence="2">MOSC domain-containing protein</fullName>
    </submittedName>
</protein>
<evidence type="ECO:0000313" key="3">
    <source>
        <dbReference type="Proteomes" id="UP000238338"/>
    </source>
</evidence>